<sequence>MQSHPPCKISPLCIGAGALRGGGGVQGLRRSLCYPQAL</sequence>
<dbReference type="Proteomes" id="UP000000692">
    <property type="component" value="Chromosome"/>
</dbReference>
<dbReference type="AlphaFoldDB" id="F9Y8K5"/>
<accession>F9Y8K5</accession>
<organism evidence="1 2">
    <name type="scientific">Ketogulonicigenium vulgare (strain WSH-001)</name>
    <dbReference type="NCBI Taxonomy" id="759362"/>
    <lineage>
        <taxon>Bacteria</taxon>
        <taxon>Pseudomonadati</taxon>
        <taxon>Pseudomonadota</taxon>
        <taxon>Alphaproteobacteria</taxon>
        <taxon>Rhodobacterales</taxon>
        <taxon>Roseobacteraceae</taxon>
        <taxon>Ketogulonicigenium</taxon>
    </lineage>
</organism>
<evidence type="ECO:0000313" key="1">
    <source>
        <dbReference type="EMBL" id="AEM40014.1"/>
    </source>
</evidence>
<gene>
    <name evidence="1" type="ordered locus">KVU_0175</name>
</gene>
<dbReference type="KEGG" id="kvl:KVU_0175"/>
<reference evidence="1 2" key="1">
    <citation type="journal article" date="2011" name="J. Bacteriol.">
        <title>Complete genome sequence of the industrial strain Ketogulonicigenium vulgare WSH-001.</title>
        <authorList>
            <person name="Liu L."/>
            <person name="Li Y."/>
            <person name="Zhang J."/>
            <person name="Zhou Z."/>
            <person name="Liu J."/>
            <person name="Li X."/>
            <person name="Zhou J."/>
            <person name="Du G."/>
            <person name="Wang L."/>
            <person name="Chen J."/>
        </authorList>
    </citation>
    <scope>NUCLEOTIDE SEQUENCE [LARGE SCALE GENOMIC DNA]</scope>
    <source>
        <strain evidence="1 2">WSH-001</strain>
    </source>
</reference>
<name>F9Y8K5_KETVW</name>
<proteinExistence type="predicted"/>
<protein>
    <submittedName>
        <fullName evidence="1">Uncharacterized protein</fullName>
    </submittedName>
</protein>
<evidence type="ECO:0000313" key="2">
    <source>
        <dbReference type="Proteomes" id="UP000000692"/>
    </source>
</evidence>
<dbReference type="HOGENOM" id="CLU_3328875_0_0_5"/>
<keyword evidence="2" id="KW-1185">Reference proteome</keyword>
<dbReference type="EMBL" id="CP002018">
    <property type="protein sequence ID" value="AEM40014.1"/>
    <property type="molecule type" value="Genomic_DNA"/>
</dbReference>